<proteinExistence type="predicted"/>
<name>B0MZ36_9BACT</name>
<dbReference type="Gene3D" id="2.60.40.10">
    <property type="entry name" value="Immunoglobulins"/>
    <property type="match status" value="2"/>
</dbReference>
<evidence type="ECO:0000313" key="8">
    <source>
        <dbReference type="EMBL" id="EDS02872.1"/>
    </source>
</evidence>
<dbReference type="InterPro" id="IPR011467">
    <property type="entry name" value="DUF1573"/>
</dbReference>
<dbReference type="EMBL" id="ABFK02000020">
    <property type="protein sequence ID" value="EDS02872.1"/>
    <property type="molecule type" value="Genomic_DNA"/>
</dbReference>
<sequence length="359" mass="40075">MFRKTYQLTFVLILNALSCLAQSGLVFDRPAWDFGTIRETDGPVTHRFVCRNEGEHPEVILQVTTTCGCTTPRYTRKPILPGEEAEITVTYDPANRPGNFSRKLAVFTADRRIAAKLRITGSVIGRPKTPEELYPIDCGDGLRLEDNFHAFTYIYNGRTSVATIGYANLSDKPLTLELRPEEASGLLQADYPRRIAPNERGVLTFSYDLPADNPRYGTLKELLTVCIDGRPTRTDIFLHGFAVDDPRRVEQENAPKWQVNKNIINFGPVKRTGAPAERSLTLGNYGKSTLIIRAVETPKGVGCSLRGGERIEPGQACEIVVTFDASRRDYGLWSERLILIANDPARPMQSIRLMAAVEE</sequence>
<feature type="domain" description="HYDIN/VesB/CFA65-like Ig-like" evidence="7">
    <location>
        <begin position="255"/>
        <end position="354"/>
    </location>
</feature>
<evidence type="ECO:0000256" key="5">
    <source>
        <dbReference type="ARBA" id="ARBA00023273"/>
    </source>
</evidence>
<keyword evidence="6" id="KW-0732">Signal</keyword>
<comment type="caution">
    <text evidence="8">The sequence shown here is derived from an EMBL/GenBank/DDBJ whole genome shotgun (WGS) entry which is preliminary data.</text>
</comment>
<evidence type="ECO:0000256" key="2">
    <source>
        <dbReference type="ARBA" id="ARBA00004496"/>
    </source>
</evidence>
<comment type="subcellular location">
    <subcellularLocation>
        <location evidence="1">Cell projection</location>
        <location evidence="1">Cilium</location>
    </subcellularLocation>
    <subcellularLocation>
        <location evidence="2">Cytoplasm</location>
    </subcellularLocation>
</comment>
<dbReference type="InterPro" id="IPR053879">
    <property type="entry name" value="HYDIN_VesB_CFA65-like_Ig"/>
</dbReference>
<gene>
    <name evidence="8" type="ORF">ALIPUT_02410</name>
</gene>
<evidence type="ECO:0000259" key="7">
    <source>
        <dbReference type="Pfam" id="PF22544"/>
    </source>
</evidence>
<dbReference type="PANTHER" id="PTHR37833:SF1">
    <property type="entry name" value="SIGNAL PEPTIDE PROTEIN"/>
    <property type="match status" value="1"/>
</dbReference>
<evidence type="ECO:0000256" key="1">
    <source>
        <dbReference type="ARBA" id="ARBA00004138"/>
    </source>
</evidence>
<evidence type="ECO:0000313" key="9">
    <source>
        <dbReference type="Proteomes" id="UP000005819"/>
    </source>
</evidence>
<dbReference type="eggNOG" id="ENOG502Z9QX">
    <property type="taxonomic scope" value="Bacteria"/>
</dbReference>
<dbReference type="Proteomes" id="UP000005819">
    <property type="component" value="Unassembled WGS sequence"/>
</dbReference>
<dbReference type="PANTHER" id="PTHR37833">
    <property type="entry name" value="LIPOPROTEIN-RELATED"/>
    <property type="match status" value="1"/>
</dbReference>
<keyword evidence="9" id="KW-1185">Reference proteome</keyword>
<evidence type="ECO:0000256" key="3">
    <source>
        <dbReference type="ARBA" id="ARBA00022490"/>
    </source>
</evidence>
<keyword evidence="3" id="KW-0963">Cytoplasm</keyword>
<dbReference type="AlphaFoldDB" id="B0MZ36"/>
<keyword evidence="5" id="KW-0966">Cell projection</keyword>
<dbReference type="GO" id="GO:0005737">
    <property type="term" value="C:cytoplasm"/>
    <property type="evidence" value="ECO:0007669"/>
    <property type="project" value="UniProtKB-SubCell"/>
</dbReference>
<feature type="chain" id="PRO_5002750622" description="HYDIN/VesB/CFA65-like Ig-like domain-containing protein" evidence="6">
    <location>
        <begin position="22"/>
        <end position="359"/>
    </location>
</feature>
<dbReference type="RefSeq" id="WP_004328455.1">
    <property type="nucleotide sequence ID" value="NZ_DS499577.1"/>
</dbReference>
<dbReference type="Pfam" id="PF07610">
    <property type="entry name" value="DUF1573"/>
    <property type="match status" value="1"/>
</dbReference>
<dbReference type="InterPro" id="IPR013783">
    <property type="entry name" value="Ig-like_fold"/>
</dbReference>
<protein>
    <recommendedName>
        <fullName evidence="7">HYDIN/VesB/CFA65-like Ig-like domain-containing protein</fullName>
    </recommendedName>
</protein>
<feature type="signal peptide" evidence="6">
    <location>
        <begin position="1"/>
        <end position="21"/>
    </location>
</feature>
<evidence type="ECO:0000256" key="6">
    <source>
        <dbReference type="SAM" id="SignalP"/>
    </source>
</evidence>
<dbReference type="GeneID" id="73802831"/>
<dbReference type="HOGENOM" id="CLU_051681_0_0_10"/>
<organism evidence="8 9">
    <name type="scientific">Alistipes putredinis DSM 17216</name>
    <dbReference type="NCBI Taxonomy" id="445970"/>
    <lineage>
        <taxon>Bacteria</taxon>
        <taxon>Pseudomonadati</taxon>
        <taxon>Bacteroidota</taxon>
        <taxon>Bacteroidia</taxon>
        <taxon>Bacteroidales</taxon>
        <taxon>Rikenellaceae</taxon>
        <taxon>Alistipes</taxon>
    </lineage>
</organism>
<dbReference type="OrthoDB" id="1466304at2"/>
<accession>B0MZ36</accession>
<dbReference type="Pfam" id="PF22544">
    <property type="entry name" value="HYDIN_VesB_CFA65-like_Ig"/>
    <property type="match status" value="1"/>
</dbReference>
<evidence type="ECO:0000256" key="4">
    <source>
        <dbReference type="ARBA" id="ARBA00023069"/>
    </source>
</evidence>
<keyword evidence="4" id="KW-0969">Cilium</keyword>
<reference evidence="8" key="1">
    <citation type="submission" date="2007-10" db="EMBL/GenBank/DDBJ databases">
        <authorList>
            <person name="Fulton L."/>
            <person name="Clifton S."/>
            <person name="Fulton B."/>
            <person name="Xu J."/>
            <person name="Minx P."/>
            <person name="Pepin K.H."/>
            <person name="Johnson M."/>
            <person name="Thiruvilangam P."/>
            <person name="Bhonagiri V."/>
            <person name="Nash W.E."/>
            <person name="Mardis E.R."/>
            <person name="Wilson R.K."/>
        </authorList>
    </citation>
    <scope>NUCLEOTIDE SEQUENCE [LARGE SCALE GENOMIC DNA]</scope>
    <source>
        <strain evidence="8">DSM 17216</strain>
    </source>
</reference>
<reference evidence="8" key="2">
    <citation type="submission" date="2013-09" db="EMBL/GenBank/DDBJ databases">
        <title>Draft genome sequence of Alistipes putredinis (DSM 17216).</title>
        <authorList>
            <person name="Sudarsanam P."/>
            <person name="Ley R."/>
            <person name="Guruge J."/>
            <person name="Turnbaugh P.J."/>
            <person name="Mahowald M."/>
            <person name="Liep D."/>
            <person name="Gordon J."/>
        </authorList>
    </citation>
    <scope>NUCLEOTIDE SEQUENCE</scope>
    <source>
        <strain evidence="8">DSM 17216</strain>
    </source>
</reference>